<organism evidence="1 2">
    <name type="scientific">Nocardia transvalensis</name>
    <dbReference type="NCBI Taxonomy" id="37333"/>
    <lineage>
        <taxon>Bacteria</taxon>
        <taxon>Bacillati</taxon>
        <taxon>Actinomycetota</taxon>
        <taxon>Actinomycetes</taxon>
        <taxon>Mycobacteriales</taxon>
        <taxon>Nocardiaceae</taxon>
        <taxon>Nocardia</taxon>
    </lineage>
</organism>
<dbReference type="AlphaFoldDB" id="A0A7W9PGK1"/>
<keyword evidence="2" id="KW-1185">Reference proteome</keyword>
<dbReference type="EMBL" id="JACHIT010000002">
    <property type="protein sequence ID" value="MBB5915742.1"/>
    <property type="molecule type" value="Genomic_DNA"/>
</dbReference>
<proteinExistence type="predicted"/>
<comment type="caution">
    <text evidence="1">The sequence shown here is derived from an EMBL/GenBank/DDBJ whole genome shotgun (WGS) entry which is preliminary data.</text>
</comment>
<sequence>MESDHDLGFFDQRSTPLVADETEEERVRRSDFFRVALGTAAAVAVSVPLKELTALTQPTPVPSLVGRTEIQQVMNTARVFNSWDNTYGGGLVREAVAAQLTYAVDLLNARCAPEHRAALLTAVGFLGQTSAWMAFDAFAHDDARRMLRLALTCAEWAGDAHLRAEVLSRMARQAIWCKDPATGLTLAELALERVGQLTPTERANLHAVRARALADMHRVDETVRAVGQADDEFAHRSPDNDPPWMAYYDDAQHGGDTGHALFGLAVQGRFRSEARRRLETAVDGHRDAYVRSRAFARLKLASLVMATGAPDEGAAIGHSALDDAAHVRSQRADWYLRELDSLAAARATPREVADLRRRLGGLTVR</sequence>
<dbReference type="RefSeq" id="WP_157185524.1">
    <property type="nucleotide sequence ID" value="NZ_JACHIT010000002.1"/>
</dbReference>
<dbReference type="Proteomes" id="UP000540412">
    <property type="component" value="Unassembled WGS sequence"/>
</dbReference>
<reference evidence="1 2" key="1">
    <citation type="submission" date="2020-08" db="EMBL/GenBank/DDBJ databases">
        <title>Sequencing the genomes of 1000 actinobacteria strains.</title>
        <authorList>
            <person name="Klenk H.-P."/>
        </authorList>
    </citation>
    <scope>NUCLEOTIDE SEQUENCE [LARGE SCALE GENOMIC DNA]</scope>
    <source>
        <strain evidence="1 2">DSM 43582</strain>
    </source>
</reference>
<gene>
    <name evidence="1" type="ORF">BJY24_004654</name>
</gene>
<evidence type="ECO:0008006" key="3">
    <source>
        <dbReference type="Google" id="ProtNLM"/>
    </source>
</evidence>
<accession>A0A7W9PGK1</accession>
<evidence type="ECO:0000313" key="1">
    <source>
        <dbReference type="EMBL" id="MBB5915742.1"/>
    </source>
</evidence>
<name>A0A7W9PGK1_9NOCA</name>
<evidence type="ECO:0000313" key="2">
    <source>
        <dbReference type="Proteomes" id="UP000540412"/>
    </source>
</evidence>
<protein>
    <recommendedName>
        <fullName evidence="3">Transcriptional regulator</fullName>
    </recommendedName>
</protein>